<evidence type="ECO:0000256" key="11">
    <source>
        <dbReference type="SAM" id="MobiDB-lite"/>
    </source>
</evidence>
<keyword evidence="14" id="KW-1185">Reference proteome</keyword>
<feature type="transmembrane region" description="Helical" evidence="12">
    <location>
        <begin position="45"/>
        <end position="63"/>
    </location>
</feature>
<evidence type="ECO:0000313" key="13">
    <source>
        <dbReference type="EMBL" id="TVY57468.1"/>
    </source>
</evidence>
<keyword evidence="3" id="KW-0813">Transport</keyword>
<evidence type="ECO:0000256" key="9">
    <source>
        <dbReference type="ARBA" id="ARBA00023128"/>
    </source>
</evidence>
<feature type="region of interest" description="Disordered" evidence="11">
    <location>
        <begin position="72"/>
        <end position="93"/>
    </location>
</feature>
<evidence type="ECO:0000256" key="2">
    <source>
        <dbReference type="ARBA" id="ARBA00008444"/>
    </source>
</evidence>
<dbReference type="AlphaFoldDB" id="A0A7D8YTY7"/>
<evidence type="ECO:0000256" key="3">
    <source>
        <dbReference type="ARBA" id="ARBA00022448"/>
    </source>
</evidence>
<gene>
    <name evidence="13" type="primary">tim17</name>
    <name evidence="13" type="ORF">LCER1_G001589</name>
</gene>
<keyword evidence="8" id="KW-0811">Translocation</keyword>
<dbReference type="PANTHER" id="PTHR10485">
    <property type="entry name" value="MITOCHONDRIAL IMPORT INNER MEMBRANE TRANSLOCASE SUBUNIT TIM-17"/>
    <property type="match status" value="1"/>
</dbReference>
<proteinExistence type="inferred from homology"/>
<evidence type="ECO:0000256" key="10">
    <source>
        <dbReference type="ARBA" id="ARBA00023136"/>
    </source>
</evidence>
<accession>A0A7D8YTY7</accession>
<evidence type="ECO:0000256" key="8">
    <source>
        <dbReference type="ARBA" id="ARBA00023010"/>
    </source>
</evidence>
<dbReference type="EMBL" id="QGMG01000090">
    <property type="protein sequence ID" value="TVY57468.1"/>
    <property type="molecule type" value="Genomic_DNA"/>
</dbReference>
<keyword evidence="5" id="KW-0999">Mitochondrion inner membrane</keyword>
<dbReference type="GO" id="GO:0008320">
    <property type="term" value="F:protein transmembrane transporter activity"/>
    <property type="evidence" value="ECO:0007669"/>
    <property type="project" value="TreeGrafter"/>
</dbReference>
<evidence type="ECO:0000256" key="6">
    <source>
        <dbReference type="ARBA" id="ARBA00022927"/>
    </source>
</evidence>
<keyword evidence="6" id="KW-0653">Protein transport</keyword>
<dbReference type="GO" id="GO:0005744">
    <property type="term" value="C:TIM23 mitochondrial import inner membrane translocase complex"/>
    <property type="evidence" value="ECO:0007669"/>
    <property type="project" value="TreeGrafter"/>
</dbReference>
<evidence type="ECO:0000313" key="14">
    <source>
        <dbReference type="Proteomes" id="UP000481288"/>
    </source>
</evidence>
<organism evidence="13 14">
    <name type="scientific">Lachnellula cervina</name>
    <dbReference type="NCBI Taxonomy" id="1316786"/>
    <lineage>
        <taxon>Eukaryota</taxon>
        <taxon>Fungi</taxon>
        <taxon>Dikarya</taxon>
        <taxon>Ascomycota</taxon>
        <taxon>Pezizomycotina</taxon>
        <taxon>Leotiomycetes</taxon>
        <taxon>Helotiales</taxon>
        <taxon>Lachnaceae</taxon>
        <taxon>Lachnellula</taxon>
    </lineage>
</organism>
<evidence type="ECO:0000256" key="1">
    <source>
        <dbReference type="ARBA" id="ARBA00004448"/>
    </source>
</evidence>
<sequence length="93" mass="9408">MPVRAADDDEASKLENVANNSLVIAGFFTGGALAIRGGAKAARNSAIGCACLLAVIEGVGIGFQRMMAENTRLDLPPPPPPAESGQTGFPAIA</sequence>
<name>A0A7D8YTY7_9HELO</name>
<dbReference type="PANTHER" id="PTHR10485:SF0">
    <property type="entry name" value="AT05822P-RELATED"/>
    <property type="match status" value="1"/>
</dbReference>
<reference evidence="13 14" key="1">
    <citation type="submission" date="2018-05" db="EMBL/GenBank/DDBJ databases">
        <title>Whole genome sequencing for identification of molecular markers to develop diagnostic detection tools for the regulated plant pathogen Lachnellula willkommii.</title>
        <authorList>
            <person name="Giroux E."/>
            <person name="Bilodeau G."/>
        </authorList>
    </citation>
    <scope>NUCLEOTIDE SEQUENCE [LARGE SCALE GENOMIC DNA]</scope>
    <source>
        <strain evidence="13 14">CBS 625.97</strain>
    </source>
</reference>
<comment type="subcellular location">
    <subcellularLocation>
        <location evidence="1">Mitochondrion inner membrane</location>
        <topology evidence="1">Multi-pass membrane protein</topology>
    </subcellularLocation>
</comment>
<keyword evidence="4 12" id="KW-0812">Transmembrane</keyword>
<evidence type="ECO:0000256" key="12">
    <source>
        <dbReference type="SAM" id="Phobius"/>
    </source>
</evidence>
<comment type="caution">
    <text evidence="13">The sequence shown here is derived from an EMBL/GenBank/DDBJ whole genome shotgun (WGS) entry which is preliminary data.</text>
</comment>
<dbReference type="Proteomes" id="UP000481288">
    <property type="component" value="Unassembled WGS sequence"/>
</dbReference>
<dbReference type="OrthoDB" id="2261329at2759"/>
<evidence type="ECO:0000256" key="7">
    <source>
        <dbReference type="ARBA" id="ARBA00022989"/>
    </source>
</evidence>
<keyword evidence="9" id="KW-0496">Mitochondrion</keyword>
<protein>
    <submittedName>
        <fullName evidence="13">Mitochondrial import inner membrane translocase subunit tim17</fullName>
    </submittedName>
</protein>
<evidence type="ECO:0000256" key="4">
    <source>
        <dbReference type="ARBA" id="ARBA00022692"/>
    </source>
</evidence>
<keyword evidence="10 12" id="KW-0472">Membrane</keyword>
<comment type="similarity">
    <text evidence="2">Belongs to the Tim17/Tim22/Tim23 family.</text>
</comment>
<keyword evidence="7 12" id="KW-1133">Transmembrane helix</keyword>
<evidence type="ECO:0000256" key="5">
    <source>
        <dbReference type="ARBA" id="ARBA00022792"/>
    </source>
</evidence>
<dbReference type="GO" id="GO:0030150">
    <property type="term" value="P:protein import into mitochondrial matrix"/>
    <property type="evidence" value="ECO:0007669"/>
    <property type="project" value="TreeGrafter"/>
</dbReference>
<feature type="transmembrane region" description="Helical" evidence="12">
    <location>
        <begin position="21"/>
        <end position="39"/>
    </location>
</feature>